<dbReference type="Pfam" id="PF00411">
    <property type="entry name" value="Ribosomal_S11"/>
    <property type="match status" value="1"/>
</dbReference>
<organism evidence="10 11">
    <name type="scientific">Candidatus Nealsonbacteria bacterium CG08_land_8_20_14_0_20_38_20</name>
    <dbReference type="NCBI Taxonomy" id="1974705"/>
    <lineage>
        <taxon>Bacteria</taxon>
        <taxon>Candidatus Nealsoniibacteriota</taxon>
    </lineage>
</organism>
<proteinExistence type="inferred from homology"/>
<comment type="caution">
    <text evidence="10">The sequence shown here is derived from an EMBL/GenBank/DDBJ whole genome shotgun (WGS) entry which is preliminary data.</text>
</comment>
<dbReference type="PROSITE" id="PS00054">
    <property type="entry name" value="RIBOSOMAL_S11"/>
    <property type="match status" value="1"/>
</dbReference>
<dbReference type="InterPro" id="IPR019981">
    <property type="entry name" value="Ribosomal_uS11_bac-type"/>
</dbReference>
<reference evidence="11" key="1">
    <citation type="submission" date="2017-09" db="EMBL/GenBank/DDBJ databases">
        <title>Depth-based differentiation of microbial function through sediment-hosted aquifers and enrichment of novel symbionts in the deep terrestrial subsurface.</title>
        <authorList>
            <person name="Probst A.J."/>
            <person name="Ladd B."/>
            <person name="Jarett J.K."/>
            <person name="Geller-Mcgrath D.E."/>
            <person name="Sieber C.M.K."/>
            <person name="Emerson J.B."/>
            <person name="Anantharaman K."/>
            <person name="Thomas B.C."/>
            <person name="Malmstrom R."/>
            <person name="Stieglmeier M."/>
            <person name="Klingl A."/>
            <person name="Woyke T."/>
            <person name="Ryan C.M."/>
            <person name="Banfield J.F."/>
        </authorList>
    </citation>
    <scope>NUCLEOTIDE SEQUENCE [LARGE SCALE GENOMIC DNA]</scope>
</reference>
<evidence type="ECO:0000256" key="1">
    <source>
        <dbReference type="ARBA" id="ARBA00006194"/>
    </source>
</evidence>
<dbReference type="NCBIfam" id="NF003698">
    <property type="entry name" value="PRK05309.1"/>
    <property type="match status" value="1"/>
</dbReference>
<dbReference type="GO" id="GO:0006412">
    <property type="term" value="P:translation"/>
    <property type="evidence" value="ECO:0007669"/>
    <property type="project" value="UniProtKB-UniRule"/>
</dbReference>
<dbReference type="PANTHER" id="PTHR11759">
    <property type="entry name" value="40S RIBOSOMAL PROTEIN S14/30S RIBOSOMAL PROTEIN S11"/>
    <property type="match status" value="1"/>
</dbReference>
<keyword evidence="9" id="KW-0175">Coiled coil</keyword>
<gene>
    <name evidence="7" type="primary">rpsK</name>
    <name evidence="10" type="ORF">COT33_00190</name>
</gene>
<feature type="coiled-coil region" evidence="9">
    <location>
        <begin position="4"/>
        <end position="31"/>
    </location>
</feature>
<dbReference type="InterPro" id="IPR001971">
    <property type="entry name" value="Ribosomal_uS11"/>
</dbReference>
<evidence type="ECO:0000313" key="11">
    <source>
        <dbReference type="Proteomes" id="UP000230088"/>
    </source>
</evidence>
<dbReference type="Proteomes" id="UP000230088">
    <property type="component" value="Unassembled WGS sequence"/>
</dbReference>
<evidence type="ECO:0000256" key="3">
    <source>
        <dbReference type="ARBA" id="ARBA00022884"/>
    </source>
</evidence>
<dbReference type="NCBIfam" id="TIGR03632">
    <property type="entry name" value="uS11_bact"/>
    <property type="match status" value="1"/>
</dbReference>
<dbReference type="HAMAP" id="MF_01310">
    <property type="entry name" value="Ribosomal_uS11"/>
    <property type="match status" value="1"/>
</dbReference>
<dbReference type="GO" id="GO:0003735">
    <property type="term" value="F:structural constituent of ribosome"/>
    <property type="evidence" value="ECO:0007669"/>
    <property type="project" value="InterPro"/>
</dbReference>
<evidence type="ECO:0000256" key="9">
    <source>
        <dbReference type="SAM" id="Coils"/>
    </source>
</evidence>
<keyword evidence="2 7" id="KW-0699">rRNA-binding</keyword>
<dbReference type="InterPro" id="IPR036967">
    <property type="entry name" value="Ribosomal_uS11_sf"/>
</dbReference>
<accession>A0A2H0YMM8</accession>
<evidence type="ECO:0000256" key="7">
    <source>
        <dbReference type="HAMAP-Rule" id="MF_01310"/>
    </source>
</evidence>
<evidence type="ECO:0000256" key="5">
    <source>
        <dbReference type="ARBA" id="ARBA00023274"/>
    </source>
</evidence>
<comment type="similarity">
    <text evidence="1 7 8">Belongs to the universal ribosomal protein uS11 family.</text>
</comment>
<name>A0A2H0YMM8_9BACT</name>
<evidence type="ECO:0000256" key="2">
    <source>
        <dbReference type="ARBA" id="ARBA00022730"/>
    </source>
</evidence>
<evidence type="ECO:0000256" key="8">
    <source>
        <dbReference type="RuleBase" id="RU003629"/>
    </source>
</evidence>
<dbReference type="AlphaFoldDB" id="A0A2H0YMM8"/>
<evidence type="ECO:0000313" key="10">
    <source>
        <dbReference type="EMBL" id="PIS39757.1"/>
    </source>
</evidence>
<dbReference type="PIRSF" id="PIRSF002131">
    <property type="entry name" value="Ribosomal_S11"/>
    <property type="match status" value="1"/>
</dbReference>
<evidence type="ECO:0000256" key="4">
    <source>
        <dbReference type="ARBA" id="ARBA00022980"/>
    </source>
</evidence>
<dbReference type="InterPro" id="IPR018102">
    <property type="entry name" value="Ribosomal_uS11_CS"/>
</dbReference>
<sequence>MGKKRIITKAKEELLKEREKVESKVQKEVKLKIPQKIREGKIYISSSYNNTLMTLTDIQGNVLYWTSAATIGFKGTKKGTPFAASKTAEAMAQTVKKIGIERVAVLIKGIGSGRESAIRSLASRGLDIISIKDITPIPHNGCRPPKVRRV</sequence>
<keyword evidence="3 7" id="KW-0694">RNA-binding</keyword>
<comment type="subunit">
    <text evidence="7">Part of the 30S ribosomal subunit. Interacts with proteins S7 and S18. Binds to IF-3.</text>
</comment>
<keyword evidence="5 7" id="KW-0687">Ribonucleoprotein</keyword>
<dbReference type="GO" id="GO:0005840">
    <property type="term" value="C:ribosome"/>
    <property type="evidence" value="ECO:0007669"/>
    <property type="project" value="UniProtKB-KW"/>
</dbReference>
<comment type="function">
    <text evidence="7">Located on the platform of the 30S subunit, it bridges several disparate RNA helices of the 16S rRNA. Forms part of the Shine-Dalgarno cleft in the 70S ribosome.</text>
</comment>
<evidence type="ECO:0000256" key="6">
    <source>
        <dbReference type="ARBA" id="ARBA00035160"/>
    </source>
</evidence>
<dbReference type="GO" id="GO:0019843">
    <property type="term" value="F:rRNA binding"/>
    <property type="evidence" value="ECO:0007669"/>
    <property type="project" value="UniProtKB-UniRule"/>
</dbReference>
<keyword evidence="4 7" id="KW-0689">Ribosomal protein</keyword>
<dbReference type="EMBL" id="PEYD01000004">
    <property type="protein sequence ID" value="PIS39757.1"/>
    <property type="molecule type" value="Genomic_DNA"/>
</dbReference>
<dbReference type="GO" id="GO:1990904">
    <property type="term" value="C:ribonucleoprotein complex"/>
    <property type="evidence" value="ECO:0007669"/>
    <property type="project" value="UniProtKB-KW"/>
</dbReference>
<dbReference type="Gene3D" id="3.30.420.80">
    <property type="entry name" value="Ribosomal protein S11"/>
    <property type="match status" value="1"/>
</dbReference>
<dbReference type="SUPFAM" id="SSF53137">
    <property type="entry name" value="Translational machinery components"/>
    <property type="match status" value="1"/>
</dbReference>
<protein>
    <recommendedName>
        <fullName evidence="6 7">Small ribosomal subunit protein uS11</fullName>
    </recommendedName>
</protein>